<dbReference type="OrthoDB" id="2433205at2759"/>
<feature type="non-terminal residue" evidence="1">
    <location>
        <position position="1"/>
    </location>
</feature>
<gene>
    <name evidence="1" type="ORF">DERYTH_LOCUS24270</name>
</gene>
<accession>A0A9N9PA97</accession>
<keyword evidence="2" id="KW-1185">Reference proteome</keyword>
<proteinExistence type="predicted"/>
<organism evidence="1 2">
    <name type="scientific">Dentiscutata erythropus</name>
    <dbReference type="NCBI Taxonomy" id="1348616"/>
    <lineage>
        <taxon>Eukaryota</taxon>
        <taxon>Fungi</taxon>
        <taxon>Fungi incertae sedis</taxon>
        <taxon>Mucoromycota</taxon>
        <taxon>Glomeromycotina</taxon>
        <taxon>Glomeromycetes</taxon>
        <taxon>Diversisporales</taxon>
        <taxon>Gigasporaceae</taxon>
        <taxon>Dentiscutata</taxon>
    </lineage>
</organism>
<reference evidence="1" key="1">
    <citation type="submission" date="2021-06" db="EMBL/GenBank/DDBJ databases">
        <authorList>
            <person name="Kallberg Y."/>
            <person name="Tangrot J."/>
            <person name="Rosling A."/>
        </authorList>
    </citation>
    <scope>NUCLEOTIDE SEQUENCE</scope>
    <source>
        <strain evidence="1">MA453B</strain>
    </source>
</reference>
<evidence type="ECO:0000313" key="2">
    <source>
        <dbReference type="Proteomes" id="UP000789405"/>
    </source>
</evidence>
<sequence length="157" mass="18575">SYPNSHRQIEPELLQIIMQNWQLDNFVLAQLDNLKLVKSLKSIQPRATLESLSIYNKFEFDELCYFRQIYQLEVEDTITYYNNAYNIEFLSITESVQRNIKYSDHKIIVRPQVNQFRRIHIEAKIFGSASTSQYLNNSFILAKFVQENSLIDVFPGQ</sequence>
<dbReference type="Proteomes" id="UP000789405">
    <property type="component" value="Unassembled WGS sequence"/>
</dbReference>
<feature type="non-terminal residue" evidence="1">
    <location>
        <position position="157"/>
    </location>
</feature>
<protein>
    <submittedName>
        <fullName evidence="1">7601_t:CDS:1</fullName>
    </submittedName>
</protein>
<dbReference type="EMBL" id="CAJVPY010040066">
    <property type="protein sequence ID" value="CAG8805396.1"/>
    <property type="molecule type" value="Genomic_DNA"/>
</dbReference>
<comment type="caution">
    <text evidence="1">The sequence shown here is derived from an EMBL/GenBank/DDBJ whole genome shotgun (WGS) entry which is preliminary data.</text>
</comment>
<evidence type="ECO:0000313" key="1">
    <source>
        <dbReference type="EMBL" id="CAG8805396.1"/>
    </source>
</evidence>
<name>A0A9N9PA97_9GLOM</name>
<dbReference type="AlphaFoldDB" id="A0A9N9PA97"/>